<name>A0A396GQK5_MEDTR</name>
<accession>A0A396GQK5</accession>
<dbReference type="AlphaFoldDB" id="A0A396GQK5"/>
<gene>
    <name evidence="1" type="ORF">MtrunA17_Chr8g0379071</name>
</gene>
<proteinExistence type="predicted"/>
<sequence>MFIRLRVFRMWLSLDVEVREFFEGCSLGVSVLSGDGFWWVYLHGLCLGVMVYRLYVAPFVSCFVHTLRFARMAFNNICRLKKSVFYEVSS</sequence>
<reference evidence="1" key="1">
    <citation type="journal article" date="2018" name="Nat. Plants">
        <title>Whole-genome landscape of Medicago truncatula symbiotic genes.</title>
        <authorList>
            <person name="Pecrix Y."/>
            <person name="Gamas P."/>
            <person name="Carrere S."/>
        </authorList>
    </citation>
    <scope>NUCLEOTIDE SEQUENCE</scope>
    <source>
        <tissue evidence="1">Leaves</tissue>
    </source>
</reference>
<comment type="caution">
    <text evidence="1">The sequence shown here is derived from an EMBL/GenBank/DDBJ whole genome shotgun (WGS) entry which is preliminary data.</text>
</comment>
<evidence type="ECO:0000313" key="1">
    <source>
        <dbReference type="EMBL" id="RHN42638.1"/>
    </source>
</evidence>
<protein>
    <submittedName>
        <fullName evidence="1">Uncharacterized protein</fullName>
    </submittedName>
</protein>
<organism evidence="1">
    <name type="scientific">Medicago truncatula</name>
    <name type="common">Barrel medic</name>
    <name type="synonym">Medicago tribuloides</name>
    <dbReference type="NCBI Taxonomy" id="3880"/>
    <lineage>
        <taxon>Eukaryota</taxon>
        <taxon>Viridiplantae</taxon>
        <taxon>Streptophyta</taxon>
        <taxon>Embryophyta</taxon>
        <taxon>Tracheophyta</taxon>
        <taxon>Spermatophyta</taxon>
        <taxon>Magnoliopsida</taxon>
        <taxon>eudicotyledons</taxon>
        <taxon>Gunneridae</taxon>
        <taxon>Pentapetalae</taxon>
        <taxon>rosids</taxon>
        <taxon>fabids</taxon>
        <taxon>Fabales</taxon>
        <taxon>Fabaceae</taxon>
        <taxon>Papilionoideae</taxon>
        <taxon>50 kb inversion clade</taxon>
        <taxon>NPAAA clade</taxon>
        <taxon>Hologalegina</taxon>
        <taxon>IRL clade</taxon>
        <taxon>Trifolieae</taxon>
        <taxon>Medicago</taxon>
    </lineage>
</organism>
<dbReference type="Gramene" id="rna49103">
    <property type="protein sequence ID" value="RHN42638.1"/>
    <property type="gene ID" value="gene49103"/>
</dbReference>
<dbReference type="EMBL" id="PSQE01000008">
    <property type="protein sequence ID" value="RHN42638.1"/>
    <property type="molecule type" value="Genomic_DNA"/>
</dbReference>
<dbReference type="Proteomes" id="UP000265566">
    <property type="component" value="Chromosome 8"/>
</dbReference>